<sequence>MTNATTGLLDRYQEYRVRRWLVQEERTAGMLPGWRTLRRRRMLVVTVAVALLVLAVAGLLCAFGLTSAALATLPAAVVFMIAWVMLRIASNRQDHAPEEVLDELEIAERNKAHSAGLSLTQMLTLPPLMFLIFSGALLPEADAFRTAYAGGVMMLAALLAGGCAPAMILGWNRPDPEPES</sequence>
<reference evidence="2 3" key="1">
    <citation type="submission" date="2019-02" db="EMBL/GenBank/DDBJ databases">
        <authorList>
            <consortium name="Pathogen Informatics"/>
        </authorList>
    </citation>
    <scope>NUCLEOTIDE SEQUENCE [LARGE SCALE GENOMIC DNA]</scope>
    <source>
        <strain evidence="2 3">3012STDY6756504</strain>
    </source>
</reference>
<keyword evidence="1" id="KW-0812">Transmembrane</keyword>
<feature type="transmembrane region" description="Helical" evidence="1">
    <location>
        <begin position="119"/>
        <end position="138"/>
    </location>
</feature>
<evidence type="ECO:0000313" key="2">
    <source>
        <dbReference type="EMBL" id="VFB01197.1"/>
    </source>
</evidence>
<organism evidence="2 3">
    <name type="scientific">Nocardia cyriacigeorgica</name>
    <dbReference type="NCBI Taxonomy" id="135487"/>
    <lineage>
        <taxon>Bacteria</taxon>
        <taxon>Bacillati</taxon>
        <taxon>Actinomycetota</taxon>
        <taxon>Actinomycetes</taxon>
        <taxon>Mycobacteriales</taxon>
        <taxon>Nocardiaceae</taxon>
        <taxon>Nocardia</taxon>
    </lineage>
</organism>
<accession>A0A4U8W548</accession>
<dbReference type="AlphaFoldDB" id="A0A4U8W548"/>
<protein>
    <submittedName>
        <fullName evidence="2">Uncharacterized protein</fullName>
    </submittedName>
</protein>
<keyword evidence="1" id="KW-0472">Membrane</keyword>
<feature type="transmembrane region" description="Helical" evidence="1">
    <location>
        <begin position="150"/>
        <end position="171"/>
    </location>
</feature>
<feature type="transmembrane region" description="Helical" evidence="1">
    <location>
        <begin position="71"/>
        <end position="89"/>
    </location>
</feature>
<evidence type="ECO:0000313" key="3">
    <source>
        <dbReference type="Proteomes" id="UP000290439"/>
    </source>
</evidence>
<dbReference type="Proteomes" id="UP000290439">
    <property type="component" value="Chromosome"/>
</dbReference>
<gene>
    <name evidence="2" type="ORF">NCTC10797_05014</name>
</gene>
<name>A0A4U8W548_9NOCA</name>
<proteinExistence type="predicted"/>
<keyword evidence="1" id="KW-1133">Transmembrane helix</keyword>
<dbReference type="EMBL" id="LR215973">
    <property type="protein sequence ID" value="VFB01197.1"/>
    <property type="molecule type" value="Genomic_DNA"/>
</dbReference>
<feature type="transmembrane region" description="Helical" evidence="1">
    <location>
        <begin position="43"/>
        <end position="65"/>
    </location>
</feature>
<dbReference type="RefSeq" id="WP_130918787.1">
    <property type="nucleotide sequence ID" value="NZ_JADLPI010000007.1"/>
</dbReference>
<evidence type="ECO:0000256" key="1">
    <source>
        <dbReference type="SAM" id="Phobius"/>
    </source>
</evidence>